<name>A0A8K0L5Z5_9PEZI</name>
<protein>
    <submittedName>
        <fullName evidence="2">Uncharacterized protein</fullName>
    </submittedName>
</protein>
<keyword evidence="3" id="KW-1185">Reference proteome</keyword>
<dbReference type="OrthoDB" id="5138418at2759"/>
<proteinExistence type="predicted"/>
<feature type="compositionally biased region" description="Acidic residues" evidence="1">
    <location>
        <begin position="400"/>
        <end position="410"/>
    </location>
</feature>
<accession>A0A8K0L5Z5</accession>
<evidence type="ECO:0000313" key="3">
    <source>
        <dbReference type="Proteomes" id="UP000809789"/>
    </source>
</evidence>
<evidence type="ECO:0000256" key="1">
    <source>
        <dbReference type="SAM" id="MobiDB-lite"/>
    </source>
</evidence>
<feature type="compositionally biased region" description="Low complexity" evidence="1">
    <location>
        <begin position="275"/>
        <end position="285"/>
    </location>
</feature>
<dbReference type="Proteomes" id="UP000809789">
    <property type="component" value="Unassembled WGS sequence"/>
</dbReference>
<evidence type="ECO:0000313" key="2">
    <source>
        <dbReference type="EMBL" id="KAG8630551.1"/>
    </source>
</evidence>
<feature type="region of interest" description="Disordered" evidence="1">
    <location>
        <begin position="20"/>
        <end position="58"/>
    </location>
</feature>
<feature type="region of interest" description="Disordered" evidence="1">
    <location>
        <begin position="241"/>
        <end position="410"/>
    </location>
</feature>
<organism evidence="2 3">
    <name type="scientific">Elsinoe batatas</name>
    <dbReference type="NCBI Taxonomy" id="2601811"/>
    <lineage>
        <taxon>Eukaryota</taxon>
        <taxon>Fungi</taxon>
        <taxon>Dikarya</taxon>
        <taxon>Ascomycota</taxon>
        <taxon>Pezizomycotina</taxon>
        <taxon>Dothideomycetes</taxon>
        <taxon>Dothideomycetidae</taxon>
        <taxon>Myriangiales</taxon>
        <taxon>Elsinoaceae</taxon>
        <taxon>Elsinoe</taxon>
    </lineage>
</organism>
<dbReference type="AlphaFoldDB" id="A0A8K0L5Z5"/>
<sequence>MATTTAWTWSDADLLRPSRKSYSRLGQPVTPLSGTRKVSGKRKRSSTHAVEDHPLKSSPAPVYRKLQIPRIVTPSSEAASPAPLVNESYKVAPGFDTPGMSTAVGNMNIRDTPELNDYRSTWETSSIGETVQGREAIAREENARTRTFCDKSAQQAGWTTSAFGIFGGVAGKLLSMCYSIIPTFNTTAAVSEQDFDLWHRSATPLPGMFPEDALAEVDDTPIRPAKRLHLSPANDWVMVEDTTSDPTTQHPSLTPHRPASRASTRRSLAPRSRKPSSISHPSPSLSTPPLPHHSHTRRASLASPRCSSPRTLRPRTSHLAPRRSFQDFRSTTPQRDSLSPEAHALLHRREKKERDADKSMRKMSRQVQELIRQGQRALGEGWKMEFDEEGGEGYGKGEGEWDEGVGMEME</sequence>
<feature type="compositionally biased region" description="Polar residues" evidence="1">
    <location>
        <begin position="327"/>
        <end position="337"/>
    </location>
</feature>
<gene>
    <name evidence="2" type="ORF">KVT40_002170</name>
</gene>
<comment type="caution">
    <text evidence="2">The sequence shown here is derived from an EMBL/GenBank/DDBJ whole genome shotgun (WGS) entry which is preliminary data.</text>
</comment>
<dbReference type="EMBL" id="JAESVG020000002">
    <property type="protein sequence ID" value="KAG8630551.1"/>
    <property type="molecule type" value="Genomic_DNA"/>
</dbReference>
<reference evidence="2" key="1">
    <citation type="submission" date="2021-07" db="EMBL/GenBank/DDBJ databases">
        <title>Elsinoe batatas strain:CRI-CJ2 Genome sequencing and assembly.</title>
        <authorList>
            <person name="Huang L."/>
        </authorList>
    </citation>
    <scope>NUCLEOTIDE SEQUENCE</scope>
    <source>
        <strain evidence="2">CRI-CJ2</strain>
    </source>
</reference>